<evidence type="ECO:0000256" key="1">
    <source>
        <dbReference type="SAM" id="MobiDB-lite"/>
    </source>
</evidence>
<feature type="compositionally biased region" description="Acidic residues" evidence="1">
    <location>
        <begin position="16"/>
        <end position="36"/>
    </location>
</feature>
<dbReference type="AlphaFoldDB" id="A0A916ZKV8"/>
<evidence type="ECO:0000313" key="3">
    <source>
        <dbReference type="Proteomes" id="UP000644699"/>
    </source>
</evidence>
<gene>
    <name evidence="2" type="ORF">GCM10011390_20530</name>
</gene>
<name>A0A916ZKV8_9HYPH</name>
<dbReference type="EMBL" id="BMIQ01000003">
    <property type="protein sequence ID" value="GGE01532.1"/>
    <property type="molecule type" value="Genomic_DNA"/>
</dbReference>
<keyword evidence="3" id="KW-1185">Reference proteome</keyword>
<organism evidence="2 3">
    <name type="scientific">Aureimonas endophytica</name>
    <dbReference type="NCBI Taxonomy" id="2027858"/>
    <lineage>
        <taxon>Bacteria</taxon>
        <taxon>Pseudomonadati</taxon>
        <taxon>Pseudomonadota</taxon>
        <taxon>Alphaproteobacteria</taxon>
        <taxon>Hyphomicrobiales</taxon>
        <taxon>Aurantimonadaceae</taxon>
        <taxon>Aureimonas</taxon>
    </lineage>
</organism>
<sequence>MSNLPTLPDADAQEPLPDEEFDDDLIGEPLGDDDGIGSDLPEPLNDPVPGDDAPGGTVANDFA</sequence>
<evidence type="ECO:0000313" key="2">
    <source>
        <dbReference type="EMBL" id="GGE01532.1"/>
    </source>
</evidence>
<proteinExistence type="predicted"/>
<accession>A0A916ZKV8</accession>
<dbReference type="RefSeq" id="WP_188908179.1">
    <property type="nucleotide sequence ID" value="NZ_BMIQ01000003.1"/>
</dbReference>
<comment type="caution">
    <text evidence="2">The sequence shown here is derived from an EMBL/GenBank/DDBJ whole genome shotgun (WGS) entry which is preliminary data.</text>
</comment>
<reference evidence="2" key="2">
    <citation type="submission" date="2020-09" db="EMBL/GenBank/DDBJ databases">
        <authorList>
            <person name="Sun Q."/>
            <person name="Zhou Y."/>
        </authorList>
    </citation>
    <scope>NUCLEOTIDE SEQUENCE</scope>
    <source>
        <strain evidence="2">CGMCC 1.15367</strain>
    </source>
</reference>
<reference evidence="2" key="1">
    <citation type="journal article" date="2014" name="Int. J. Syst. Evol. Microbiol.">
        <title>Complete genome sequence of Corynebacterium casei LMG S-19264T (=DSM 44701T), isolated from a smear-ripened cheese.</title>
        <authorList>
            <consortium name="US DOE Joint Genome Institute (JGI-PGF)"/>
            <person name="Walter F."/>
            <person name="Albersmeier A."/>
            <person name="Kalinowski J."/>
            <person name="Ruckert C."/>
        </authorList>
    </citation>
    <scope>NUCLEOTIDE SEQUENCE</scope>
    <source>
        <strain evidence="2">CGMCC 1.15367</strain>
    </source>
</reference>
<feature type="region of interest" description="Disordered" evidence="1">
    <location>
        <begin position="1"/>
        <end position="63"/>
    </location>
</feature>
<protein>
    <submittedName>
        <fullName evidence="2">Uncharacterized protein</fullName>
    </submittedName>
</protein>
<dbReference type="Proteomes" id="UP000644699">
    <property type="component" value="Unassembled WGS sequence"/>
</dbReference>